<evidence type="ECO:0000256" key="3">
    <source>
        <dbReference type="ARBA" id="ARBA00015706"/>
    </source>
</evidence>
<dbReference type="InterPro" id="IPR056290">
    <property type="entry name" value="CEPT76/DRC7_peptidase-like_dom"/>
</dbReference>
<keyword evidence="4" id="KW-0963">Cytoplasm</keyword>
<evidence type="ECO:0000259" key="7">
    <source>
        <dbReference type="Pfam" id="PF15627"/>
    </source>
</evidence>
<evidence type="ECO:0000256" key="5">
    <source>
        <dbReference type="ARBA" id="ARBA00023212"/>
    </source>
</evidence>
<accession>A0A1R2BKM9</accession>
<dbReference type="InterPro" id="IPR056288">
    <property type="entry name" value="CEP76_C"/>
</dbReference>
<dbReference type="InterPro" id="IPR038765">
    <property type="entry name" value="Papain-like_cys_pep_sf"/>
</dbReference>
<dbReference type="AlphaFoldDB" id="A0A1R2BKM9"/>
<dbReference type="PANTHER" id="PTHR46436">
    <property type="entry name" value="CENTROSOMAL PROTEIN OF 76 KDA"/>
    <property type="match status" value="1"/>
</dbReference>
<gene>
    <name evidence="10" type="ORF">SteCoe_23108</name>
</gene>
<evidence type="ECO:0000256" key="6">
    <source>
        <dbReference type="ARBA" id="ARBA00024729"/>
    </source>
</evidence>
<protein>
    <recommendedName>
        <fullName evidence="3">Centrosomal protein of 76 kDa</fullName>
    </recommendedName>
</protein>
<dbReference type="SUPFAM" id="SSF54001">
    <property type="entry name" value="Cysteine proteinases"/>
    <property type="match status" value="1"/>
</dbReference>
<reference evidence="10 11" key="1">
    <citation type="submission" date="2016-11" db="EMBL/GenBank/DDBJ databases">
        <title>The macronuclear genome of Stentor coeruleus: a giant cell with tiny introns.</title>
        <authorList>
            <person name="Slabodnick M."/>
            <person name="Ruby J.G."/>
            <person name="Reiff S.B."/>
            <person name="Swart E.C."/>
            <person name="Gosai S."/>
            <person name="Prabakaran S."/>
            <person name="Witkowska E."/>
            <person name="Larue G.E."/>
            <person name="Fisher S."/>
            <person name="Freeman R.M."/>
            <person name="Gunawardena J."/>
            <person name="Chu W."/>
            <person name="Stover N.A."/>
            <person name="Gregory B.D."/>
            <person name="Nowacki M."/>
            <person name="Derisi J."/>
            <person name="Roy S.W."/>
            <person name="Marshall W.F."/>
            <person name="Sood P."/>
        </authorList>
    </citation>
    <scope>NUCLEOTIDE SEQUENCE [LARGE SCALE GENOMIC DNA]</scope>
    <source>
        <strain evidence="10">WM001</strain>
    </source>
</reference>
<dbReference type="InterPro" id="IPR028926">
    <property type="entry name" value="CEP76-C2"/>
</dbReference>
<dbReference type="EMBL" id="MPUH01000581">
    <property type="protein sequence ID" value="OMJ77319.1"/>
    <property type="molecule type" value="Genomic_DNA"/>
</dbReference>
<comment type="similarity">
    <text evidence="2">Belongs to the CEP76 family.</text>
</comment>
<dbReference type="GO" id="GO:0005814">
    <property type="term" value="C:centriole"/>
    <property type="evidence" value="ECO:0007669"/>
    <property type="project" value="UniProtKB-SubCell"/>
</dbReference>
<dbReference type="Pfam" id="PF24656">
    <property type="entry name" value="CEPT76_peptidase"/>
    <property type="match status" value="1"/>
</dbReference>
<evidence type="ECO:0000259" key="8">
    <source>
        <dbReference type="Pfam" id="PF24652"/>
    </source>
</evidence>
<evidence type="ECO:0000256" key="4">
    <source>
        <dbReference type="ARBA" id="ARBA00022490"/>
    </source>
</evidence>
<feature type="domain" description="Centrosomal protein of 76 kDa C-terminal" evidence="8">
    <location>
        <begin position="461"/>
        <end position="595"/>
    </location>
</feature>
<proteinExistence type="inferred from homology"/>
<keyword evidence="11" id="KW-1185">Reference proteome</keyword>
<feature type="domain" description="CEP76 C2" evidence="7">
    <location>
        <begin position="73"/>
        <end position="214"/>
    </location>
</feature>
<evidence type="ECO:0000256" key="2">
    <source>
        <dbReference type="ARBA" id="ARBA00005400"/>
    </source>
</evidence>
<organism evidence="10 11">
    <name type="scientific">Stentor coeruleus</name>
    <dbReference type="NCBI Taxonomy" id="5963"/>
    <lineage>
        <taxon>Eukaryota</taxon>
        <taxon>Sar</taxon>
        <taxon>Alveolata</taxon>
        <taxon>Ciliophora</taxon>
        <taxon>Postciliodesmatophora</taxon>
        <taxon>Heterotrichea</taxon>
        <taxon>Heterotrichida</taxon>
        <taxon>Stentoridae</taxon>
        <taxon>Stentor</taxon>
    </lineage>
</organism>
<evidence type="ECO:0000313" key="11">
    <source>
        <dbReference type="Proteomes" id="UP000187209"/>
    </source>
</evidence>
<comment type="caution">
    <text evidence="10">The sequence shown here is derived from an EMBL/GenBank/DDBJ whole genome shotgun (WGS) entry which is preliminary data.</text>
</comment>
<dbReference type="Gene3D" id="3.10.620.30">
    <property type="match status" value="1"/>
</dbReference>
<dbReference type="PANTHER" id="PTHR46436:SF1">
    <property type="entry name" value="CENTROSOMAL PROTEIN OF 76 KDA"/>
    <property type="match status" value="1"/>
</dbReference>
<evidence type="ECO:0000259" key="9">
    <source>
        <dbReference type="Pfam" id="PF24656"/>
    </source>
</evidence>
<keyword evidence="5" id="KW-0206">Cytoskeleton</keyword>
<comment type="subcellular location">
    <subcellularLocation>
        <location evidence="1">Cytoplasm</location>
        <location evidence="1">Cytoskeleton</location>
        <location evidence="1">Microtubule organizing center</location>
        <location evidence="1">Centrosome</location>
        <location evidence="1">Centriole</location>
    </subcellularLocation>
</comment>
<evidence type="ECO:0000256" key="1">
    <source>
        <dbReference type="ARBA" id="ARBA00004114"/>
    </source>
</evidence>
<comment type="function">
    <text evidence="6">Centrosomal protein involved in regulation of centriole duplication. Required to limit centriole duplication to once per cell cycle by preventing centriole reduplication.</text>
</comment>
<sequence length="598" mass="68544">MEHSPEQIARLRKLIHEHLEKNKVFDTVKEMLEKEAISEALAQERIIETLGNQGVLREVLNQIDDLPDTQPLDNAKKYLLLKLQYGKAFIDYIDNQDSSLQLQVHFSFLQQRYSSRKVQASSEPVFDDNFLLNISPSDTVVDFATLVKLQAPIHMVVTIENGKNKEIIATKNIEWRMMLTAPSLSFPLELTGCGTKSKISIGVLYLQIDIMPRAKRADFISDRLVNEQISLEKKYEREMAHSFFEYSNEWWKDYKQIRSGFDKRLVKIYAESEDGTYKPVSSLVQPLKTNRLLDSPLQSARFVSLIPFERNENPGGTRNEVWYNMHSFLTKGRGDCEEHALLLAGLLLGFGLNVYVCLGSSGDGPHAWVVSLGQNIVFWESLTGQRIPVDDPRVHRFYRKVGCVFNHKSFYGNIQVDDIVANTCWDLQNESMWKSMAPEILSGLIGTSKLLPLLPPLSSPQTEELRVENELKKLIFAYRERMDMLSHWDEDLSYLLSPALVNYELDRIGNVTFGSEEFQQSIKSYVPEGHTFKAFPTQFSHLKVNDMMSSICKNSVALDILQTRGDTVRFALRVKIIPYPENVNAVWVMLAVRYRSVV</sequence>
<name>A0A1R2BKM9_9CILI</name>
<dbReference type="OrthoDB" id="5527234at2759"/>
<dbReference type="Pfam" id="PF24652">
    <property type="entry name" value="CEP76_C"/>
    <property type="match status" value="1"/>
</dbReference>
<dbReference type="Proteomes" id="UP000187209">
    <property type="component" value="Unassembled WGS sequence"/>
</dbReference>
<feature type="domain" description="CEP76/DRC7 peptidase-like" evidence="9">
    <location>
        <begin position="320"/>
        <end position="436"/>
    </location>
</feature>
<dbReference type="InterPro" id="IPR052299">
    <property type="entry name" value="CEP76"/>
</dbReference>
<evidence type="ECO:0000313" key="10">
    <source>
        <dbReference type="EMBL" id="OMJ77319.1"/>
    </source>
</evidence>
<dbReference type="Pfam" id="PF15627">
    <property type="entry name" value="CEP76-C2"/>
    <property type="match status" value="1"/>
</dbReference>